<comment type="catalytic activity">
    <reaction evidence="11">
        <text>L-threonine + hydrogencarbonate + ATP = L-threonylcarbamoyladenylate + diphosphate + H2O</text>
        <dbReference type="Rhea" id="RHEA:36407"/>
        <dbReference type="ChEBI" id="CHEBI:15377"/>
        <dbReference type="ChEBI" id="CHEBI:17544"/>
        <dbReference type="ChEBI" id="CHEBI:30616"/>
        <dbReference type="ChEBI" id="CHEBI:33019"/>
        <dbReference type="ChEBI" id="CHEBI:57926"/>
        <dbReference type="ChEBI" id="CHEBI:73682"/>
        <dbReference type="EC" id="2.7.7.87"/>
    </reaction>
</comment>
<dbReference type="GO" id="GO:0005737">
    <property type="term" value="C:cytoplasm"/>
    <property type="evidence" value="ECO:0007669"/>
    <property type="project" value="UniProtKB-SubCell"/>
</dbReference>
<evidence type="ECO:0000256" key="10">
    <source>
        <dbReference type="ARBA" id="ARBA00029774"/>
    </source>
</evidence>
<dbReference type="EC" id="2.7.7.87" evidence="3"/>
<dbReference type="EMBL" id="CP024962">
    <property type="protein sequence ID" value="ATZ16120.1"/>
    <property type="molecule type" value="Genomic_DNA"/>
</dbReference>
<dbReference type="RefSeq" id="WP_100609082.1">
    <property type="nucleotide sequence ID" value="NZ_CP024962.1"/>
</dbReference>
<keyword evidence="7" id="KW-0548">Nucleotidyltransferase</keyword>
<gene>
    <name evidence="12" type="primary">sua5</name>
    <name evidence="12" type="ORF">EFREU_v1c00930</name>
</gene>
<dbReference type="GO" id="GO:0005524">
    <property type="term" value="F:ATP binding"/>
    <property type="evidence" value="ECO:0007669"/>
    <property type="project" value="UniProtKB-KW"/>
</dbReference>
<reference evidence="12 13" key="1">
    <citation type="submission" date="2017-11" db="EMBL/GenBank/DDBJ databases">
        <title>Genome sequence of Entomoplasma freundtii BARC 318 (ATCC 51999).</title>
        <authorList>
            <person name="Lo W.-S."/>
            <person name="Gasparich G.E."/>
            <person name="Kuo C.-H."/>
        </authorList>
    </citation>
    <scope>NUCLEOTIDE SEQUENCE [LARGE SCALE GENOMIC DNA]</scope>
    <source>
        <strain evidence="12 13">BARC 318</strain>
    </source>
</reference>
<evidence type="ECO:0000256" key="8">
    <source>
        <dbReference type="ARBA" id="ARBA00022741"/>
    </source>
</evidence>
<evidence type="ECO:0000256" key="3">
    <source>
        <dbReference type="ARBA" id="ARBA00012584"/>
    </source>
</evidence>
<name>A0A2K8NQK7_9MOLU</name>
<dbReference type="KEGG" id="efr:EFREU_v1c00930"/>
<keyword evidence="13" id="KW-1185">Reference proteome</keyword>
<dbReference type="PANTHER" id="PTHR17490">
    <property type="entry name" value="SUA5"/>
    <property type="match status" value="1"/>
</dbReference>
<sequence>MLDTKKIEIAIQKLRAHEIVILPTDTVYGFSTTMTPQGAKKINHFKKAPLEKPLIALFANLEQVEKHVKLTKMTRELLLTPEPTTVISPLLDDSGTLAVRIVKRPDIQKIIKVLGPLWSTSVNFHQEPTIVEKKTIQNNFSEIYFFPDNENCQNNAKPSRIFNQLTQQWIRK</sequence>
<organism evidence="12 13">
    <name type="scientific">Entomoplasma freundtii</name>
    <dbReference type="NCBI Taxonomy" id="74700"/>
    <lineage>
        <taxon>Bacteria</taxon>
        <taxon>Bacillati</taxon>
        <taxon>Mycoplasmatota</taxon>
        <taxon>Mollicutes</taxon>
        <taxon>Entomoplasmatales</taxon>
        <taxon>Entomoplasmataceae</taxon>
        <taxon>Entomoplasma</taxon>
    </lineage>
</organism>
<proteinExistence type="inferred from homology"/>
<keyword evidence="9" id="KW-0067">ATP-binding</keyword>
<dbReference type="GO" id="GO:0061710">
    <property type="term" value="F:L-threonylcarbamoyladenylate synthase"/>
    <property type="evidence" value="ECO:0007669"/>
    <property type="project" value="UniProtKB-EC"/>
</dbReference>
<dbReference type="InterPro" id="IPR017945">
    <property type="entry name" value="DHBP_synth_RibB-like_a/b_dom"/>
</dbReference>
<dbReference type="AlphaFoldDB" id="A0A2K8NQK7"/>
<evidence type="ECO:0000256" key="9">
    <source>
        <dbReference type="ARBA" id="ARBA00022840"/>
    </source>
</evidence>
<accession>A0A2K8NQK7</accession>
<dbReference type="SUPFAM" id="SSF55821">
    <property type="entry name" value="YrdC/RibB"/>
    <property type="match status" value="1"/>
</dbReference>
<dbReference type="InterPro" id="IPR006070">
    <property type="entry name" value="Sua5-like_dom"/>
</dbReference>
<protein>
    <recommendedName>
        <fullName evidence="10">L-threonylcarbamoyladenylate synthase</fullName>
        <ecNumber evidence="3">2.7.7.87</ecNumber>
    </recommendedName>
    <alternativeName>
        <fullName evidence="10">L-threonylcarbamoyladenylate synthase</fullName>
    </alternativeName>
</protein>
<dbReference type="OrthoDB" id="398568at2"/>
<dbReference type="GO" id="GO:0000049">
    <property type="term" value="F:tRNA binding"/>
    <property type="evidence" value="ECO:0007669"/>
    <property type="project" value="TreeGrafter"/>
</dbReference>
<dbReference type="PANTHER" id="PTHR17490:SF16">
    <property type="entry name" value="THREONYLCARBAMOYL-AMP SYNTHASE"/>
    <property type="match status" value="1"/>
</dbReference>
<evidence type="ECO:0000256" key="2">
    <source>
        <dbReference type="ARBA" id="ARBA00007663"/>
    </source>
</evidence>
<keyword evidence="6" id="KW-0819">tRNA processing</keyword>
<dbReference type="PROSITE" id="PS51163">
    <property type="entry name" value="YRDC"/>
    <property type="match status" value="1"/>
</dbReference>
<dbReference type="GO" id="GO:0003725">
    <property type="term" value="F:double-stranded RNA binding"/>
    <property type="evidence" value="ECO:0007669"/>
    <property type="project" value="InterPro"/>
</dbReference>
<dbReference type="Pfam" id="PF01300">
    <property type="entry name" value="Sua5_yciO_yrdC"/>
    <property type="match status" value="1"/>
</dbReference>
<dbReference type="Proteomes" id="UP000232222">
    <property type="component" value="Chromosome"/>
</dbReference>
<keyword evidence="8" id="KW-0547">Nucleotide-binding</keyword>
<evidence type="ECO:0000256" key="6">
    <source>
        <dbReference type="ARBA" id="ARBA00022694"/>
    </source>
</evidence>
<dbReference type="GO" id="GO:0006450">
    <property type="term" value="P:regulation of translational fidelity"/>
    <property type="evidence" value="ECO:0007669"/>
    <property type="project" value="TreeGrafter"/>
</dbReference>
<dbReference type="Gene3D" id="3.90.870.10">
    <property type="entry name" value="DHBP synthase"/>
    <property type="match status" value="1"/>
</dbReference>
<keyword evidence="4" id="KW-0963">Cytoplasm</keyword>
<comment type="subcellular location">
    <subcellularLocation>
        <location evidence="1">Cytoplasm</location>
    </subcellularLocation>
</comment>
<dbReference type="InterPro" id="IPR050156">
    <property type="entry name" value="TC-AMP_synthase_SUA5"/>
</dbReference>
<dbReference type="GO" id="GO:0008033">
    <property type="term" value="P:tRNA processing"/>
    <property type="evidence" value="ECO:0007669"/>
    <property type="project" value="UniProtKB-KW"/>
</dbReference>
<evidence type="ECO:0000256" key="11">
    <source>
        <dbReference type="ARBA" id="ARBA00048366"/>
    </source>
</evidence>
<evidence type="ECO:0000256" key="4">
    <source>
        <dbReference type="ARBA" id="ARBA00022490"/>
    </source>
</evidence>
<keyword evidence="5" id="KW-0808">Transferase</keyword>
<evidence type="ECO:0000256" key="1">
    <source>
        <dbReference type="ARBA" id="ARBA00004496"/>
    </source>
</evidence>
<evidence type="ECO:0000256" key="5">
    <source>
        <dbReference type="ARBA" id="ARBA00022679"/>
    </source>
</evidence>
<evidence type="ECO:0000313" key="12">
    <source>
        <dbReference type="EMBL" id="ATZ16120.1"/>
    </source>
</evidence>
<comment type="similarity">
    <text evidence="2">Belongs to the SUA5 family.</text>
</comment>
<evidence type="ECO:0000313" key="13">
    <source>
        <dbReference type="Proteomes" id="UP000232222"/>
    </source>
</evidence>
<evidence type="ECO:0000256" key="7">
    <source>
        <dbReference type="ARBA" id="ARBA00022695"/>
    </source>
</evidence>